<name>A0AAJ0MKW2_9PEZI</name>
<accession>A0AAJ0MKW2</accession>
<keyword evidence="2" id="KW-1185">Reference proteome</keyword>
<protein>
    <submittedName>
        <fullName evidence="1">Uncharacterized protein</fullName>
    </submittedName>
</protein>
<evidence type="ECO:0000313" key="1">
    <source>
        <dbReference type="EMBL" id="KAK3364234.1"/>
    </source>
</evidence>
<reference evidence="1" key="1">
    <citation type="journal article" date="2023" name="Mol. Phylogenet. Evol.">
        <title>Genome-scale phylogeny and comparative genomics of the fungal order Sordariales.</title>
        <authorList>
            <person name="Hensen N."/>
            <person name="Bonometti L."/>
            <person name="Westerberg I."/>
            <person name="Brannstrom I.O."/>
            <person name="Guillou S."/>
            <person name="Cros-Aarteil S."/>
            <person name="Calhoun S."/>
            <person name="Haridas S."/>
            <person name="Kuo A."/>
            <person name="Mondo S."/>
            <person name="Pangilinan J."/>
            <person name="Riley R."/>
            <person name="LaButti K."/>
            <person name="Andreopoulos B."/>
            <person name="Lipzen A."/>
            <person name="Chen C."/>
            <person name="Yan M."/>
            <person name="Daum C."/>
            <person name="Ng V."/>
            <person name="Clum A."/>
            <person name="Steindorff A."/>
            <person name="Ohm R.A."/>
            <person name="Martin F."/>
            <person name="Silar P."/>
            <person name="Natvig D.O."/>
            <person name="Lalanne C."/>
            <person name="Gautier V."/>
            <person name="Ament-Velasquez S.L."/>
            <person name="Kruys A."/>
            <person name="Hutchinson M.I."/>
            <person name="Powell A.J."/>
            <person name="Barry K."/>
            <person name="Miller A.N."/>
            <person name="Grigoriev I.V."/>
            <person name="Debuchy R."/>
            <person name="Gladieux P."/>
            <person name="Hiltunen Thoren M."/>
            <person name="Johannesson H."/>
        </authorList>
    </citation>
    <scope>NUCLEOTIDE SEQUENCE</scope>
    <source>
        <strain evidence="1">CBS 955.72</strain>
    </source>
</reference>
<gene>
    <name evidence="1" type="ORF">B0T25DRAFT_470362</name>
</gene>
<reference evidence="1" key="2">
    <citation type="submission" date="2023-06" db="EMBL/GenBank/DDBJ databases">
        <authorList>
            <consortium name="Lawrence Berkeley National Laboratory"/>
            <person name="Haridas S."/>
            <person name="Hensen N."/>
            <person name="Bonometti L."/>
            <person name="Westerberg I."/>
            <person name="Brannstrom I.O."/>
            <person name="Guillou S."/>
            <person name="Cros-Aarteil S."/>
            <person name="Calhoun S."/>
            <person name="Kuo A."/>
            <person name="Mondo S."/>
            <person name="Pangilinan J."/>
            <person name="Riley R."/>
            <person name="Labutti K."/>
            <person name="Andreopoulos B."/>
            <person name="Lipzen A."/>
            <person name="Chen C."/>
            <person name="Yanf M."/>
            <person name="Daum C."/>
            <person name="Ng V."/>
            <person name="Clum A."/>
            <person name="Steindorff A."/>
            <person name="Ohm R."/>
            <person name="Martin F."/>
            <person name="Silar P."/>
            <person name="Natvig D."/>
            <person name="Lalanne C."/>
            <person name="Gautier V."/>
            <person name="Ament-Velasquez S.L."/>
            <person name="Kruys A."/>
            <person name="Hutchinson M.I."/>
            <person name="Powell A.J."/>
            <person name="Barry K."/>
            <person name="Miller A.N."/>
            <person name="Grigoriev I.V."/>
            <person name="Debuchy R."/>
            <person name="Gladieux P."/>
            <person name="Thoren M.H."/>
            <person name="Johannesson H."/>
        </authorList>
    </citation>
    <scope>NUCLEOTIDE SEQUENCE</scope>
    <source>
        <strain evidence="1">CBS 955.72</strain>
    </source>
</reference>
<sequence>MVATTPKASNNDPAVGETAKFMADDDMPPLPLTRKNLALLDALHGNPDSDIHTDNSAYLFGSGSDKMKKGRMEKRLFTTASGFQQQTYENGILDRTASHPPRHDNLSAVQEHLAQRRGSTQPSERAHRHYCRGIAKASNEAGVASLVASKLLKEYWDVQYGRRDSRVITRIPQQDFNRGVADPVPDILEGIWTDTLPRSLQSHSLHSDADNSLTFSHFATEFKRTDGSFEQAESYAAYDGAVLVNARDRALAQSRANTRDGTAAAAAIDRADEETAVLTCVTDGKVAEVFAHHLLDGQYHQNLVASASLLAYPNTGRELIRNAQDYARKKTYELAVLLAAGLKGEEEEKRD</sequence>
<evidence type="ECO:0000313" key="2">
    <source>
        <dbReference type="Proteomes" id="UP001275084"/>
    </source>
</evidence>
<dbReference type="AlphaFoldDB" id="A0AAJ0MKW2"/>
<organism evidence="1 2">
    <name type="scientific">Lasiosphaeria hispida</name>
    <dbReference type="NCBI Taxonomy" id="260671"/>
    <lineage>
        <taxon>Eukaryota</taxon>
        <taxon>Fungi</taxon>
        <taxon>Dikarya</taxon>
        <taxon>Ascomycota</taxon>
        <taxon>Pezizomycotina</taxon>
        <taxon>Sordariomycetes</taxon>
        <taxon>Sordariomycetidae</taxon>
        <taxon>Sordariales</taxon>
        <taxon>Lasiosphaeriaceae</taxon>
        <taxon>Lasiosphaeria</taxon>
    </lineage>
</organism>
<dbReference type="Proteomes" id="UP001275084">
    <property type="component" value="Unassembled WGS sequence"/>
</dbReference>
<proteinExistence type="predicted"/>
<comment type="caution">
    <text evidence="1">The sequence shown here is derived from an EMBL/GenBank/DDBJ whole genome shotgun (WGS) entry which is preliminary data.</text>
</comment>
<dbReference type="EMBL" id="JAUIQD010000001">
    <property type="protein sequence ID" value="KAK3364234.1"/>
    <property type="molecule type" value="Genomic_DNA"/>
</dbReference>